<dbReference type="Proteomes" id="UP000546642">
    <property type="component" value="Unassembled WGS sequence"/>
</dbReference>
<sequence length="435" mass="46675">MASESKTSNSRRWEFPGSQGAPLAALLDLPESAPRAYALFAHCFTCSKEVFAAARISRALTRFGIAVLRFDFTGLGQSGGDFGNTDFSSNIADLVHAADRLRSEFAAPSLLIGHSLGGAAVLAAAHRIPEVRAVATIGAPADPEHVTRHLADAREEIEQAGEAEVVLGGRTFRIRRQFLDDIAAQPQADRIRRLGTALLVMHSPTDQTVGVENARRIFDTAKHPKSFVALDGADHLLTERADSEFAATVLAAWAGRYIFAPETGRAEPAPEEAPADEGVVTVAENGTGPYGQQVTAGRHVLGADEPQPVGADSGPSPYDLLLAGLGACTSMTVRMYAQRKQWPLEKVTVALRHSRIHAEDCADCETREGKVDRIERVVRFDGDLDAVQRRRLLEIADKCPVHRTLTTETVIATTLEGDTGEGTEATEATEATAPQ</sequence>
<reference evidence="3 4" key="1">
    <citation type="submission" date="2020-08" db="EMBL/GenBank/DDBJ databases">
        <title>Sequencing the genomes of 1000 actinobacteria strains.</title>
        <authorList>
            <person name="Klenk H.-P."/>
        </authorList>
    </citation>
    <scope>NUCLEOTIDE SEQUENCE [LARGE SCALE GENOMIC DNA]</scope>
    <source>
        <strain evidence="3 4">DSM 46659</strain>
    </source>
</reference>
<dbReference type="FunFam" id="3.40.50.1820:FF:000487">
    <property type="entry name" value="Dienelactone hydrolase"/>
    <property type="match status" value="1"/>
</dbReference>
<dbReference type="Pfam" id="PF02566">
    <property type="entry name" value="OsmC"/>
    <property type="match status" value="1"/>
</dbReference>
<dbReference type="InterPro" id="IPR036102">
    <property type="entry name" value="OsmC/Ohrsf"/>
</dbReference>
<dbReference type="PANTHER" id="PTHR39624">
    <property type="entry name" value="PROTEIN INVOLVED IN RIMO-MEDIATED BETA-METHYLTHIOLATION OF RIBOSOMAL PROTEIN S12 YCAO"/>
    <property type="match status" value="1"/>
</dbReference>
<accession>A0A7W9YH20</accession>
<name>A0A7W9YH20_9ACTN</name>
<dbReference type="Pfam" id="PF12697">
    <property type="entry name" value="Abhydrolase_6"/>
    <property type="match status" value="1"/>
</dbReference>
<feature type="region of interest" description="Disordered" evidence="1">
    <location>
        <begin position="416"/>
        <end position="435"/>
    </location>
</feature>
<protein>
    <submittedName>
        <fullName evidence="3">Putative redox protein</fullName>
    </submittedName>
</protein>
<dbReference type="EMBL" id="JACHDS010000001">
    <property type="protein sequence ID" value="MBB6171944.1"/>
    <property type="molecule type" value="Genomic_DNA"/>
</dbReference>
<dbReference type="InterPro" id="IPR029058">
    <property type="entry name" value="AB_hydrolase_fold"/>
</dbReference>
<feature type="domain" description="AB hydrolase-1" evidence="2">
    <location>
        <begin position="39"/>
        <end position="247"/>
    </location>
</feature>
<dbReference type="InterPro" id="IPR000073">
    <property type="entry name" value="AB_hydrolase_1"/>
</dbReference>
<dbReference type="GO" id="GO:0003824">
    <property type="term" value="F:catalytic activity"/>
    <property type="evidence" value="ECO:0007669"/>
    <property type="project" value="UniProtKB-ARBA"/>
</dbReference>
<comment type="caution">
    <text evidence="3">The sequence shown here is derived from an EMBL/GenBank/DDBJ whole genome shotgun (WGS) entry which is preliminary data.</text>
</comment>
<gene>
    <name evidence="3" type="ORF">HNR23_002004</name>
</gene>
<dbReference type="PANTHER" id="PTHR39624:SF2">
    <property type="entry name" value="OSMC-LIKE PROTEIN"/>
    <property type="match status" value="1"/>
</dbReference>
<dbReference type="Gene3D" id="3.30.300.20">
    <property type="match status" value="1"/>
</dbReference>
<dbReference type="Gene3D" id="3.40.50.1820">
    <property type="entry name" value="alpha/beta hydrolase"/>
    <property type="match status" value="1"/>
</dbReference>
<dbReference type="InterPro" id="IPR003718">
    <property type="entry name" value="OsmC/Ohr_fam"/>
</dbReference>
<dbReference type="InterPro" id="IPR015946">
    <property type="entry name" value="KH_dom-like_a/b"/>
</dbReference>
<dbReference type="AlphaFoldDB" id="A0A7W9YH20"/>
<dbReference type="RefSeq" id="WP_184075259.1">
    <property type="nucleotide sequence ID" value="NZ_JACHDS010000001.1"/>
</dbReference>
<proteinExistence type="predicted"/>
<evidence type="ECO:0000259" key="2">
    <source>
        <dbReference type="Pfam" id="PF12697"/>
    </source>
</evidence>
<dbReference type="SUPFAM" id="SSF53474">
    <property type="entry name" value="alpha/beta-Hydrolases"/>
    <property type="match status" value="1"/>
</dbReference>
<evidence type="ECO:0000313" key="3">
    <source>
        <dbReference type="EMBL" id="MBB6171944.1"/>
    </source>
</evidence>
<evidence type="ECO:0000256" key="1">
    <source>
        <dbReference type="SAM" id="MobiDB-lite"/>
    </source>
</evidence>
<keyword evidence="4" id="KW-1185">Reference proteome</keyword>
<dbReference type="SUPFAM" id="SSF82784">
    <property type="entry name" value="OsmC-like"/>
    <property type="match status" value="1"/>
</dbReference>
<evidence type="ECO:0000313" key="4">
    <source>
        <dbReference type="Proteomes" id="UP000546642"/>
    </source>
</evidence>
<organism evidence="3 4">
    <name type="scientific">Nocardiopsis mwathae</name>
    <dbReference type="NCBI Taxonomy" id="1472723"/>
    <lineage>
        <taxon>Bacteria</taxon>
        <taxon>Bacillati</taxon>
        <taxon>Actinomycetota</taxon>
        <taxon>Actinomycetes</taxon>
        <taxon>Streptosporangiales</taxon>
        <taxon>Nocardiopsidaceae</taxon>
        <taxon>Nocardiopsis</taxon>
    </lineage>
</organism>